<accession>A0ABR7GJB2</accession>
<organism evidence="4 5">
    <name type="scientific">Agathobaculum hominis</name>
    <dbReference type="NCBI Taxonomy" id="2763014"/>
    <lineage>
        <taxon>Bacteria</taxon>
        <taxon>Bacillati</taxon>
        <taxon>Bacillota</taxon>
        <taxon>Clostridia</taxon>
        <taxon>Eubacteriales</taxon>
        <taxon>Butyricicoccaceae</taxon>
        <taxon>Agathobaculum</taxon>
    </lineage>
</organism>
<dbReference type="PANTHER" id="PTHR40446:SF2">
    <property type="entry name" value="N-ACETYLGLUCOSAMINE-1-PHOSPHODIESTER ALPHA-N-ACETYLGLUCOSAMINIDASE"/>
    <property type="match status" value="1"/>
</dbReference>
<keyword evidence="5" id="KW-1185">Reference proteome</keyword>
<dbReference type="Proteomes" id="UP000641741">
    <property type="component" value="Unassembled WGS sequence"/>
</dbReference>
<feature type="domain" description="SLH" evidence="3">
    <location>
        <begin position="884"/>
        <end position="944"/>
    </location>
</feature>
<evidence type="ECO:0000256" key="1">
    <source>
        <dbReference type="ARBA" id="ARBA00022737"/>
    </source>
</evidence>
<dbReference type="PROSITE" id="PS51272">
    <property type="entry name" value="SLH"/>
    <property type="match status" value="3"/>
</dbReference>
<keyword evidence="1" id="KW-0677">Repeat</keyword>
<evidence type="ECO:0000256" key="2">
    <source>
        <dbReference type="SAM" id="SignalP"/>
    </source>
</evidence>
<dbReference type="RefSeq" id="WP_186968722.1">
    <property type="nucleotide sequence ID" value="NZ_JACOPK010000001.1"/>
</dbReference>
<comment type="caution">
    <text evidence="4">The sequence shown here is derived from an EMBL/GenBank/DDBJ whole genome shotgun (WGS) entry which is preliminary data.</text>
</comment>
<reference evidence="4 5" key="1">
    <citation type="submission" date="2020-08" db="EMBL/GenBank/DDBJ databases">
        <title>Genome public.</title>
        <authorList>
            <person name="Liu C."/>
            <person name="Sun Q."/>
        </authorList>
    </citation>
    <scope>NUCLEOTIDE SEQUENCE [LARGE SCALE GENOMIC DNA]</scope>
    <source>
        <strain evidence="4 5">M2</strain>
    </source>
</reference>
<dbReference type="PANTHER" id="PTHR40446">
    <property type="entry name" value="N-ACETYLGLUCOSAMINE-1-PHOSPHODIESTER ALPHA-N-ACETYLGLUCOSAMINIDASE"/>
    <property type="match status" value="1"/>
</dbReference>
<dbReference type="Pfam" id="PF00395">
    <property type="entry name" value="SLH"/>
    <property type="match status" value="3"/>
</dbReference>
<protein>
    <submittedName>
        <fullName evidence="4">S-layer homology domain-containing protein</fullName>
    </submittedName>
</protein>
<sequence>MKRKTTFRLAAAALAMTQLFTAAASAAFTNGFSWSYPVGEGLTYTRTEGKNTAGVQRANVLTYEPNTGVSPVMVYAGDTVYGSKATITNAVKYLQNQGKTVIGGTNADFFVMSSGVPIGLVIDKGTLISSDAWQYAVGFKKDGTAVIGRPTMGIRITGASGSCSVSYFNKTRTTAGAYLLDRSYDEATHFAAKGSYIVLEREDSTPVKAGGSVKLKVVSKGTGSSSFAIGENQMVLTKSDGANVPSWVDFPVGEEVTLSITAADPAWSEVEYAVGGKLLIDDGTVTTSGIDAASSRRARSAIGVKSDGTVVLYEIDGNQSSVSTGLTAAELGEELKELGCVRALCLDGGGSSAMALRQPGASETSLISSPSDGSQRACANYIFFTANTPSDGATAHAVLTPSYRYILPGASTWFSIKGADASYGPAEAPADLVFEVSNDMGTVEGQTFTAGQKSGSATITASNGSFSGSMNVCVTGDVQSIALQSGGRSISSVNVKPGQSVDLDALGYHLGQKMASADTAFTWTVSGGIGSVDEKGVFTAGSSMASGTLTCSYGNTRASIPVNVGMGDPQDASFVSTFEDGLGGFTASEGVSLSRVTDYTSVARGTGSLKALWNGESADGFTLSASPADVADMNYLTLWARSENTHGTLTAVFTDAEGNELTAPLSAATVNGWKQLTAPVPEGAVQFTGLHFEKSSSGLSHSALLLDQIVLTAHHAVTNSDCPAVHLNSTAVTVDAGAKATISGTATMENGKYPVRAANITVKVDGKTQSGAAAMNGSDLTVTTGALAAGTHTVTIDVSDDAGSRTRVCATVTAGSAANAFADTASHWARGYASLLNTRGIMKGEGKGGSMYFYPDRNLTRKEFAVTMARTLGLDTSSADVSAFADSDSIPSWAAGAVNAVAKAGFMTGESRGGVMYFNPDADITRAEVMTVIGRLLPRGYAAASLNYRDASAIPSWAAEHVKTCVSAGIIGGYTDGTLLPLGRITRGEIAKVLALL</sequence>
<proteinExistence type="predicted"/>
<feature type="chain" id="PRO_5045599978" evidence="2">
    <location>
        <begin position="27"/>
        <end position="997"/>
    </location>
</feature>
<feature type="domain" description="SLH" evidence="3">
    <location>
        <begin position="945"/>
        <end position="997"/>
    </location>
</feature>
<dbReference type="InterPro" id="IPR001119">
    <property type="entry name" value="SLH_dom"/>
</dbReference>
<evidence type="ECO:0000313" key="4">
    <source>
        <dbReference type="EMBL" id="MBC5694392.1"/>
    </source>
</evidence>
<dbReference type="Pfam" id="PF09992">
    <property type="entry name" value="NAGPA"/>
    <property type="match status" value="1"/>
</dbReference>
<dbReference type="EMBL" id="JACOPK010000001">
    <property type="protein sequence ID" value="MBC5694392.1"/>
    <property type="molecule type" value="Genomic_DNA"/>
</dbReference>
<evidence type="ECO:0000259" key="3">
    <source>
        <dbReference type="PROSITE" id="PS51272"/>
    </source>
</evidence>
<dbReference type="InterPro" id="IPR018711">
    <property type="entry name" value="NAGPA"/>
</dbReference>
<keyword evidence="2" id="KW-0732">Signal</keyword>
<name>A0ABR7GJB2_9FIRM</name>
<gene>
    <name evidence="4" type="ORF">H8S02_00260</name>
</gene>
<feature type="domain" description="SLH" evidence="3">
    <location>
        <begin position="816"/>
        <end position="882"/>
    </location>
</feature>
<feature type="signal peptide" evidence="2">
    <location>
        <begin position="1"/>
        <end position="26"/>
    </location>
</feature>
<evidence type="ECO:0000313" key="5">
    <source>
        <dbReference type="Proteomes" id="UP000641741"/>
    </source>
</evidence>